<name>A0A8X6LLZ2_TRICU</name>
<evidence type="ECO:0000259" key="1">
    <source>
        <dbReference type="PROSITE" id="PS50835"/>
    </source>
</evidence>
<dbReference type="Proteomes" id="UP000887116">
    <property type="component" value="Unassembled WGS sequence"/>
</dbReference>
<protein>
    <recommendedName>
        <fullName evidence="1">Ig-like domain-containing protein</fullName>
    </recommendedName>
</protein>
<accession>A0A8X6LLZ2</accession>
<dbReference type="InterPro" id="IPR013783">
    <property type="entry name" value="Ig-like_fold"/>
</dbReference>
<proteinExistence type="predicted"/>
<comment type="caution">
    <text evidence="2">The sequence shown here is derived from an EMBL/GenBank/DDBJ whole genome shotgun (WGS) entry which is preliminary data.</text>
</comment>
<dbReference type="InterPro" id="IPR036179">
    <property type="entry name" value="Ig-like_dom_sf"/>
</dbReference>
<keyword evidence="3" id="KW-1185">Reference proteome</keyword>
<dbReference type="AlphaFoldDB" id="A0A8X6LLZ2"/>
<dbReference type="PANTHER" id="PTHR21261">
    <property type="entry name" value="BEAT PROTEIN"/>
    <property type="match status" value="1"/>
</dbReference>
<dbReference type="Gene3D" id="2.60.40.10">
    <property type="entry name" value="Immunoglobulins"/>
    <property type="match status" value="2"/>
</dbReference>
<sequence length="331" mass="38618">MPRWVQNGTEDSVVLDCEYNYSEDDKRLVVKWFLNDDPEPIYQWIPELNQRYASERVKSKLNMDYTVSPSSQHTRYRALNLMKPTTELSGRYSCHVVSMANQDAEDQVMVVYAPPRSFDFNYTKMSSEAVNFTCEADGVFPMPKITLLRVDLPEQEPNLVSKVKTVTTAQRGAYYVQVSREVRDWELSEEPTVFECILSIPGTDYENQRKILYFPGDDKQILPKVLLRMSCVVLELSNKRRPDWGANLGEFKIPIIYQKKQKLTKHRLPSKTYCTLPKCDDGTIKWYIRNSTGYINVLSRRRQQVYIRRASGPQQTSPEAIDHSRCKWKLK</sequence>
<evidence type="ECO:0000313" key="2">
    <source>
        <dbReference type="EMBL" id="GFR12339.1"/>
    </source>
</evidence>
<evidence type="ECO:0000313" key="3">
    <source>
        <dbReference type="Proteomes" id="UP000887116"/>
    </source>
</evidence>
<feature type="domain" description="Ig-like" evidence="1">
    <location>
        <begin position="1"/>
        <end position="111"/>
    </location>
</feature>
<dbReference type="OrthoDB" id="6478865at2759"/>
<organism evidence="2 3">
    <name type="scientific">Trichonephila clavata</name>
    <name type="common">Joro spider</name>
    <name type="synonym">Nephila clavata</name>
    <dbReference type="NCBI Taxonomy" id="2740835"/>
    <lineage>
        <taxon>Eukaryota</taxon>
        <taxon>Metazoa</taxon>
        <taxon>Ecdysozoa</taxon>
        <taxon>Arthropoda</taxon>
        <taxon>Chelicerata</taxon>
        <taxon>Arachnida</taxon>
        <taxon>Araneae</taxon>
        <taxon>Araneomorphae</taxon>
        <taxon>Entelegynae</taxon>
        <taxon>Araneoidea</taxon>
        <taxon>Nephilidae</taxon>
        <taxon>Trichonephila</taxon>
    </lineage>
</organism>
<reference evidence="2" key="1">
    <citation type="submission" date="2020-07" db="EMBL/GenBank/DDBJ databases">
        <title>Multicomponent nature underlies the extraordinary mechanical properties of spider dragline silk.</title>
        <authorList>
            <person name="Kono N."/>
            <person name="Nakamura H."/>
            <person name="Mori M."/>
            <person name="Yoshida Y."/>
            <person name="Ohtoshi R."/>
            <person name="Malay A.D."/>
            <person name="Moran D.A.P."/>
            <person name="Tomita M."/>
            <person name="Numata K."/>
            <person name="Arakawa K."/>
        </authorList>
    </citation>
    <scope>NUCLEOTIDE SEQUENCE</scope>
</reference>
<gene>
    <name evidence="2" type="ORF">TNCT_732961</name>
</gene>
<dbReference type="SUPFAM" id="SSF48726">
    <property type="entry name" value="Immunoglobulin"/>
    <property type="match status" value="1"/>
</dbReference>
<dbReference type="PROSITE" id="PS50835">
    <property type="entry name" value="IG_LIKE"/>
    <property type="match status" value="1"/>
</dbReference>
<dbReference type="InterPro" id="IPR007110">
    <property type="entry name" value="Ig-like_dom"/>
</dbReference>
<dbReference type="EMBL" id="BMAO01016949">
    <property type="protein sequence ID" value="GFR12339.1"/>
    <property type="molecule type" value="Genomic_DNA"/>
</dbReference>
<dbReference type="PANTHER" id="PTHR21261:SF2">
    <property type="entry name" value="GH04238P-RELATED"/>
    <property type="match status" value="1"/>
</dbReference>